<name>A0A0L7L8Z7_OPEBR</name>
<dbReference type="InterPro" id="IPR036236">
    <property type="entry name" value="Znf_C2H2_sf"/>
</dbReference>
<keyword evidence="3 5" id="KW-0863">Zinc-finger</keyword>
<dbReference type="PROSITE" id="PS50157">
    <property type="entry name" value="ZINC_FINGER_C2H2_2"/>
    <property type="match status" value="2"/>
</dbReference>
<accession>A0A0L7L8Z7</accession>
<feature type="domain" description="C2H2-type" evidence="6">
    <location>
        <begin position="14"/>
        <end position="42"/>
    </location>
</feature>
<reference evidence="7 8" key="1">
    <citation type="journal article" date="2015" name="Genome Biol. Evol.">
        <title>The genome of winter moth (Operophtera brumata) provides a genomic perspective on sexual dimorphism and phenology.</title>
        <authorList>
            <person name="Derks M.F."/>
            <person name="Smit S."/>
            <person name="Salis L."/>
            <person name="Schijlen E."/>
            <person name="Bossers A."/>
            <person name="Mateman C."/>
            <person name="Pijl A.S."/>
            <person name="de Ridder D."/>
            <person name="Groenen M.A."/>
            <person name="Visser M.E."/>
            <person name="Megens H.J."/>
        </authorList>
    </citation>
    <scope>NUCLEOTIDE SEQUENCE [LARGE SCALE GENOMIC DNA]</scope>
    <source>
        <strain evidence="7">WM2013NL</strain>
        <tissue evidence="7">Head and thorax</tissue>
    </source>
</reference>
<dbReference type="AlphaFoldDB" id="A0A0L7L8Z7"/>
<dbReference type="SMART" id="SM00355">
    <property type="entry name" value="ZnF_C2H2"/>
    <property type="match status" value="2"/>
</dbReference>
<evidence type="ECO:0000313" key="7">
    <source>
        <dbReference type="EMBL" id="KOB71972.1"/>
    </source>
</evidence>
<dbReference type="PROSITE" id="PS00028">
    <property type="entry name" value="ZINC_FINGER_C2H2_1"/>
    <property type="match status" value="1"/>
</dbReference>
<keyword evidence="4" id="KW-0862">Zinc</keyword>
<dbReference type="Proteomes" id="UP000037510">
    <property type="component" value="Unassembled WGS sequence"/>
</dbReference>
<dbReference type="GO" id="GO:0005634">
    <property type="term" value="C:nucleus"/>
    <property type="evidence" value="ECO:0007669"/>
    <property type="project" value="UniProtKB-ARBA"/>
</dbReference>
<keyword evidence="8" id="KW-1185">Reference proteome</keyword>
<evidence type="ECO:0000313" key="8">
    <source>
        <dbReference type="Proteomes" id="UP000037510"/>
    </source>
</evidence>
<dbReference type="InterPro" id="IPR013087">
    <property type="entry name" value="Znf_C2H2_type"/>
</dbReference>
<dbReference type="SUPFAM" id="SSF57667">
    <property type="entry name" value="beta-beta-alpha zinc fingers"/>
    <property type="match status" value="2"/>
</dbReference>
<evidence type="ECO:0000256" key="4">
    <source>
        <dbReference type="ARBA" id="ARBA00022833"/>
    </source>
</evidence>
<dbReference type="FunFam" id="3.30.160.60:FF:000446">
    <property type="entry name" value="Zinc finger protein"/>
    <property type="match status" value="1"/>
</dbReference>
<feature type="domain" description="C2H2-type" evidence="6">
    <location>
        <begin position="44"/>
        <end position="71"/>
    </location>
</feature>
<protein>
    <recommendedName>
        <fullName evidence="6">C2H2-type domain-containing protein</fullName>
    </recommendedName>
</protein>
<dbReference type="Pfam" id="PF13909">
    <property type="entry name" value="zf-H2C2_5"/>
    <property type="match status" value="1"/>
</dbReference>
<evidence type="ECO:0000256" key="2">
    <source>
        <dbReference type="ARBA" id="ARBA00022737"/>
    </source>
</evidence>
<evidence type="ECO:0000259" key="6">
    <source>
        <dbReference type="PROSITE" id="PS50157"/>
    </source>
</evidence>
<keyword evidence="2" id="KW-0677">Repeat</keyword>
<evidence type="ECO:0000256" key="5">
    <source>
        <dbReference type="PROSITE-ProRule" id="PRU00042"/>
    </source>
</evidence>
<dbReference type="PANTHER" id="PTHR24379">
    <property type="entry name" value="KRAB AND ZINC FINGER DOMAIN-CONTAINING"/>
    <property type="match status" value="1"/>
</dbReference>
<proteinExistence type="predicted"/>
<dbReference type="STRING" id="104452.A0A0L7L8Z7"/>
<sequence>MVSHQSIHSSDTPFSCPQCSYRGKTKKYLSRHIRQVHEETPETHKCSFCGKFFLHQSGLKVHEMVHTGLQNSLEAELTKTEETYDFVTTRVLLRNGSIFYKEPPKLIGTFKGDITT</sequence>
<comment type="caution">
    <text evidence="7">The sequence shown here is derived from an EMBL/GenBank/DDBJ whole genome shotgun (WGS) entry which is preliminary data.</text>
</comment>
<keyword evidence="1" id="KW-0479">Metal-binding</keyword>
<dbReference type="PANTHER" id="PTHR24379:SF121">
    <property type="entry name" value="C2H2-TYPE DOMAIN-CONTAINING PROTEIN"/>
    <property type="match status" value="1"/>
</dbReference>
<dbReference type="Gene3D" id="3.30.160.60">
    <property type="entry name" value="Classic Zinc Finger"/>
    <property type="match status" value="2"/>
</dbReference>
<evidence type="ECO:0000256" key="1">
    <source>
        <dbReference type="ARBA" id="ARBA00022723"/>
    </source>
</evidence>
<dbReference type="EMBL" id="JTDY01002166">
    <property type="protein sequence ID" value="KOB71972.1"/>
    <property type="molecule type" value="Genomic_DNA"/>
</dbReference>
<organism evidence="7 8">
    <name type="scientific">Operophtera brumata</name>
    <name type="common">Winter moth</name>
    <name type="synonym">Phalaena brumata</name>
    <dbReference type="NCBI Taxonomy" id="104452"/>
    <lineage>
        <taxon>Eukaryota</taxon>
        <taxon>Metazoa</taxon>
        <taxon>Ecdysozoa</taxon>
        <taxon>Arthropoda</taxon>
        <taxon>Hexapoda</taxon>
        <taxon>Insecta</taxon>
        <taxon>Pterygota</taxon>
        <taxon>Neoptera</taxon>
        <taxon>Endopterygota</taxon>
        <taxon>Lepidoptera</taxon>
        <taxon>Glossata</taxon>
        <taxon>Ditrysia</taxon>
        <taxon>Geometroidea</taxon>
        <taxon>Geometridae</taxon>
        <taxon>Larentiinae</taxon>
        <taxon>Operophtera</taxon>
    </lineage>
</organism>
<gene>
    <name evidence="7" type="ORF">OBRU01_04341</name>
</gene>
<evidence type="ECO:0000256" key="3">
    <source>
        <dbReference type="ARBA" id="ARBA00022771"/>
    </source>
</evidence>
<dbReference type="GO" id="GO:0008270">
    <property type="term" value="F:zinc ion binding"/>
    <property type="evidence" value="ECO:0007669"/>
    <property type="project" value="UniProtKB-KW"/>
</dbReference>